<dbReference type="GO" id="GO:0004129">
    <property type="term" value="F:cytochrome-c oxidase activity"/>
    <property type="evidence" value="ECO:0007669"/>
    <property type="project" value="InterPro"/>
</dbReference>
<feature type="transmembrane region" description="Helical" evidence="9">
    <location>
        <begin position="239"/>
        <end position="260"/>
    </location>
</feature>
<accession>A0A3L8D1Z8</accession>
<keyword evidence="8 11" id="KW-0496">Mitochondrion</keyword>
<dbReference type="FunFam" id="1.20.120.80:FF:000002">
    <property type="entry name" value="Cytochrome c oxidase subunit 3"/>
    <property type="match status" value="1"/>
</dbReference>
<proteinExistence type="inferred from homology"/>
<dbReference type="Pfam" id="PF00510">
    <property type="entry name" value="COX3"/>
    <property type="match status" value="1"/>
</dbReference>
<dbReference type="Gene3D" id="1.10.287.70">
    <property type="match status" value="1"/>
</dbReference>
<comment type="caution">
    <text evidence="11">The sequence shown here is derived from an EMBL/GenBank/DDBJ whole genome shotgun (WGS) entry which is preliminary data.</text>
</comment>
<dbReference type="EMBL" id="QOIP01000140">
    <property type="protein sequence ID" value="RLU14637.1"/>
    <property type="molecule type" value="Genomic_DNA"/>
</dbReference>
<evidence type="ECO:0000256" key="1">
    <source>
        <dbReference type="ARBA" id="ARBA00004141"/>
    </source>
</evidence>
<dbReference type="Gene3D" id="1.20.120.80">
    <property type="entry name" value="Cytochrome c oxidase, subunit III, four-helix bundle"/>
    <property type="match status" value="1"/>
</dbReference>
<protein>
    <recommendedName>
        <fullName evidence="3 8">Cytochrome c oxidase subunit 3</fullName>
    </recommendedName>
</protein>
<dbReference type="InterPro" id="IPR013833">
    <property type="entry name" value="Cyt_c_oxidase_su3_a-hlx"/>
</dbReference>
<keyword evidence="7 9" id="KW-0472">Membrane</keyword>
<dbReference type="InterPro" id="IPR024791">
    <property type="entry name" value="Cyt_c/ubiquinol_Oxase_su3"/>
</dbReference>
<sequence>MTKNLLHPFHLVTPSPWPLLISMSIFNNLVTMITWMHKLNYFLSILSILGTLLCMVMWWRDVTREATFMGYHTSLVYNGMRLGMLLFITSEVFFFISFFWAYFHSSLSPTIEIGQLWPPSDINPFNPFDIPLLNTIILITSGLTITWSHHNMLNYNLNKSKFNLLMTLLLGLYFTLIQFTEYLESPFTISDSIYGSTFFMATGFHGLHVIIGSLFLFITMKRMNSLHFSPGHHFGFEAAAWYWHFVDVVWLFLYMSIYWWSFN</sequence>
<evidence type="ECO:0000256" key="8">
    <source>
        <dbReference type="RuleBase" id="RU003375"/>
    </source>
</evidence>
<keyword evidence="6 9" id="KW-1133">Transmembrane helix</keyword>
<dbReference type="InterPro" id="IPR000298">
    <property type="entry name" value="Cyt_c_oxidase-like_su3"/>
</dbReference>
<evidence type="ECO:0000313" key="11">
    <source>
        <dbReference type="EMBL" id="RLU14637.1"/>
    </source>
</evidence>
<reference evidence="11" key="1">
    <citation type="journal article" date="2018" name="Genome Res.">
        <title>The genomic architecture and molecular evolution of ant odorant receptors.</title>
        <authorList>
            <person name="McKenzie S.K."/>
            <person name="Kronauer D.J.C."/>
        </authorList>
    </citation>
    <scope>NUCLEOTIDE SEQUENCE [LARGE SCALE GENOMIC DNA]</scope>
    <source>
        <strain evidence="11">Clonal line C1</strain>
    </source>
</reference>
<feature type="transmembrane region" description="Helical" evidence="9">
    <location>
        <begin position="192"/>
        <end position="218"/>
    </location>
</feature>
<dbReference type="PROSITE" id="PS50253">
    <property type="entry name" value="COX3"/>
    <property type="match status" value="1"/>
</dbReference>
<evidence type="ECO:0000256" key="7">
    <source>
        <dbReference type="ARBA" id="ARBA00023136"/>
    </source>
</evidence>
<comment type="function">
    <text evidence="8">Component of the cytochrome c oxidase, the last enzyme in the mitochondrial electron transport chain which drives oxidative phosphorylation. The respiratory chain contains 3 multisubunit complexes succinate dehydrogenase (complex II, CII), ubiquinol-cytochrome c oxidoreductase (cytochrome b-c1 complex, complex III, CIII) and cytochrome c oxidase (complex IV, CIV), that cooperate to transfer electrons derived from NADH and succinate to molecular oxygen, creating an electrochemical gradient over the inner membrane that drives transmembrane transport and the ATP synthase. Cytochrome c oxidase is the component of the respiratory chain that catalyzes the reduction of oxygen to water. Electrons originating from reduced cytochrome c in the intermembrane space (IMS) are transferred via the dinuclear copper A center (CU(A)) of subunit 2 and heme A of subunit 1 to the active site in subunit 1, a binuclear center (BNC) formed by heme A3 and copper B (CU(B)). The BNC reduces molecular oxygen to 2 water molecules using 4 electrons from cytochrome c in the IMS and 4 protons from the mitochondrial matrix.</text>
</comment>
<feature type="domain" description="Heme-copper oxidase subunit III family profile" evidence="10">
    <location>
        <begin position="5"/>
        <end position="262"/>
    </location>
</feature>
<dbReference type="InterPro" id="IPR035973">
    <property type="entry name" value="Cyt_c_oxidase_su3-like_sf"/>
</dbReference>
<comment type="subcellular location">
    <subcellularLocation>
        <location evidence="1">Membrane</location>
        <topology evidence="1">Multi-pass membrane protein</topology>
    </subcellularLocation>
</comment>
<comment type="similarity">
    <text evidence="2 8">Belongs to the cytochrome c oxidase subunit 3 family.</text>
</comment>
<feature type="transmembrane region" description="Helical" evidence="9">
    <location>
        <begin position="162"/>
        <end position="180"/>
    </location>
</feature>
<gene>
    <name evidence="11" type="ORF">DMN91_013092</name>
</gene>
<organism evidence="11">
    <name type="scientific">Ooceraea biroi</name>
    <name type="common">Clonal raider ant</name>
    <name type="synonym">Cerapachys biroi</name>
    <dbReference type="NCBI Taxonomy" id="2015173"/>
    <lineage>
        <taxon>Eukaryota</taxon>
        <taxon>Metazoa</taxon>
        <taxon>Ecdysozoa</taxon>
        <taxon>Arthropoda</taxon>
        <taxon>Hexapoda</taxon>
        <taxon>Insecta</taxon>
        <taxon>Pterygota</taxon>
        <taxon>Neoptera</taxon>
        <taxon>Endopterygota</taxon>
        <taxon>Hymenoptera</taxon>
        <taxon>Apocrita</taxon>
        <taxon>Aculeata</taxon>
        <taxon>Formicoidea</taxon>
        <taxon>Formicidae</taxon>
        <taxon>Dorylinae</taxon>
        <taxon>Ooceraea</taxon>
    </lineage>
</organism>
<dbReference type="InterPro" id="IPR033945">
    <property type="entry name" value="Cyt_c_oxase_su3_dom"/>
</dbReference>
<evidence type="ECO:0000256" key="6">
    <source>
        <dbReference type="ARBA" id="ARBA00022989"/>
    </source>
</evidence>
<evidence type="ECO:0000256" key="5">
    <source>
        <dbReference type="ARBA" id="ARBA00022967"/>
    </source>
</evidence>
<feature type="transmembrane region" description="Helical" evidence="9">
    <location>
        <begin position="41"/>
        <end position="59"/>
    </location>
</feature>
<dbReference type="Proteomes" id="UP000279307">
    <property type="component" value="Mitochondrion MT"/>
</dbReference>
<feature type="transmembrane region" description="Helical" evidence="9">
    <location>
        <begin position="80"/>
        <end position="103"/>
    </location>
</feature>
<evidence type="ECO:0000256" key="3">
    <source>
        <dbReference type="ARBA" id="ARBA00015944"/>
    </source>
</evidence>
<dbReference type="GO" id="GO:0006123">
    <property type="term" value="P:mitochondrial electron transport, cytochrome c to oxygen"/>
    <property type="evidence" value="ECO:0007669"/>
    <property type="project" value="TreeGrafter"/>
</dbReference>
<evidence type="ECO:0000259" key="10">
    <source>
        <dbReference type="PROSITE" id="PS50253"/>
    </source>
</evidence>
<dbReference type="AlphaFoldDB" id="A0A3L8D1Z8"/>
<evidence type="ECO:0000256" key="4">
    <source>
        <dbReference type="ARBA" id="ARBA00022692"/>
    </source>
</evidence>
<keyword evidence="5" id="KW-1278">Translocase</keyword>
<dbReference type="CDD" id="cd01665">
    <property type="entry name" value="Cyt_c_Oxidase_III"/>
    <property type="match status" value="1"/>
</dbReference>
<geneLocation type="mitochondrion" evidence="11"/>
<feature type="transmembrane region" description="Helical" evidence="9">
    <location>
        <begin position="130"/>
        <end position="150"/>
    </location>
</feature>
<dbReference type="PANTHER" id="PTHR11403:SF7">
    <property type="entry name" value="CYTOCHROME C OXIDASE SUBUNIT 3"/>
    <property type="match status" value="1"/>
</dbReference>
<keyword evidence="4 8" id="KW-0812">Transmembrane</keyword>
<evidence type="ECO:0000256" key="9">
    <source>
        <dbReference type="SAM" id="Phobius"/>
    </source>
</evidence>
<dbReference type="GO" id="GO:0016020">
    <property type="term" value="C:membrane"/>
    <property type="evidence" value="ECO:0007669"/>
    <property type="project" value="UniProtKB-SubCell"/>
</dbReference>
<dbReference type="SUPFAM" id="SSF81452">
    <property type="entry name" value="Cytochrome c oxidase subunit III-like"/>
    <property type="match status" value="1"/>
</dbReference>
<name>A0A3L8D1Z8_OOCBI</name>
<evidence type="ECO:0000256" key="2">
    <source>
        <dbReference type="ARBA" id="ARBA00010581"/>
    </source>
</evidence>
<reference evidence="11" key="2">
    <citation type="submission" date="2018-07" db="EMBL/GenBank/DDBJ databases">
        <authorList>
            <person name="Mckenzie S.K."/>
            <person name="Kronauer D.J.C."/>
        </authorList>
    </citation>
    <scope>NUCLEOTIDE SEQUENCE</scope>
    <source>
        <strain evidence="11">Clonal line C1</strain>
    </source>
</reference>
<dbReference type="PANTHER" id="PTHR11403">
    <property type="entry name" value="CYTOCHROME C OXIDASE SUBUNIT III"/>
    <property type="match status" value="1"/>
</dbReference>
<dbReference type="GO" id="GO:0005739">
    <property type="term" value="C:mitochondrion"/>
    <property type="evidence" value="ECO:0007669"/>
    <property type="project" value="TreeGrafter"/>
</dbReference>